<evidence type="ECO:0000313" key="5">
    <source>
        <dbReference type="EMBL" id="TMQ51335.1"/>
    </source>
</evidence>
<reference evidence="5 6" key="1">
    <citation type="journal article" date="2019" name="Nat. Microbiol.">
        <title>Mediterranean grassland soil C-N compound turnover is dependent on rainfall and depth, and is mediated by genomically divergent microorganisms.</title>
        <authorList>
            <person name="Diamond S."/>
            <person name="Andeer P.F."/>
            <person name="Li Z."/>
            <person name="Crits-Christoph A."/>
            <person name="Burstein D."/>
            <person name="Anantharaman K."/>
            <person name="Lane K.R."/>
            <person name="Thomas B.C."/>
            <person name="Pan C."/>
            <person name="Northen T.R."/>
            <person name="Banfield J.F."/>
        </authorList>
    </citation>
    <scope>NUCLEOTIDE SEQUENCE [LARGE SCALE GENOMIC DNA]</scope>
    <source>
        <strain evidence="5">WS_3</strain>
    </source>
</reference>
<sequence length="756" mass="79433">MWLVPDPLPDGERRVMAALLAVASGFVLLGGWVWSERRDRLARALFLLCLAFAWLLAPLPRWSAPALALLHDAILTGITLFLPALFIHFFALFPESRARGPLSASVGAGYAVATLLYVPSLIPIAFQTFGLPPAQTLGDVVQAAGALWFAAGLLTALGLFATSFRRAGSADARRRLRVAFAGTLLGSAPLAAAIAVRNLSPGTAVPGERWAVVLTLLVPASFAWSTVVHRIFDFRVALRAAAVIVLLAAVGAVVYGIGEWLAATWWPDLGAGIAGGALAFVALAACLAGPSAPWLGSLGARVVPGDEPGPLVSLSGSGMPPGAPAAEAGSAAGEPRLAGGTLARAPSVERVLTSACEAVVRYLKLDGCLALTIDGNGSGSVFGAGSGGMREPGPGLRLRAAHLVGAGIQAVADAPLEAADREALEMAGVDWLLPVGDEPVRAVLLLGRRLAGAWLGRRESEELERFADHLAVSLENAALRREATSRGALQRELMEAGAIQAHLLPRRAPVCPTLDCAAAALSCEPVGGDYYDFVEGEGRDFTLVVGDAAGKGIPAALLLAQVQARFRGEARTATSPGDLMSALNLELVRFDQPEKFVGLLCARVEVRTARVWFANAGLTPPLVRRRDGRFEEILMGGVLLGVSPHASYPDACVEMSAGDIVVVHTDGLTEARCGDELFGTERVREVLERARHLRAADILEALLTAVRAFADRPLDDLTVVVLKQLTDPVPVPRTRQASQEPLKWRPAAADLWSEAT</sequence>
<protein>
    <recommendedName>
        <fullName evidence="4">PPM-type phosphatase domain-containing protein</fullName>
    </recommendedName>
</protein>
<feature type="transmembrane region" description="Helical" evidence="3">
    <location>
        <begin position="236"/>
        <end position="257"/>
    </location>
</feature>
<dbReference type="Pfam" id="PF07228">
    <property type="entry name" value="SpoIIE"/>
    <property type="match status" value="1"/>
</dbReference>
<dbReference type="EMBL" id="VBOT01000073">
    <property type="protein sequence ID" value="TMQ51335.1"/>
    <property type="molecule type" value="Genomic_DNA"/>
</dbReference>
<feature type="domain" description="PPM-type phosphatase" evidence="4">
    <location>
        <begin position="511"/>
        <end position="724"/>
    </location>
</feature>
<feature type="transmembrane region" description="Helical" evidence="3">
    <location>
        <begin position="209"/>
        <end position="229"/>
    </location>
</feature>
<feature type="region of interest" description="Disordered" evidence="2">
    <location>
        <begin position="313"/>
        <end position="333"/>
    </location>
</feature>
<dbReference type="SMART" id="SM00331">
    <property type="entry name" value="PP2C_SIG"/>
    <property type="match status" value="1"/>
</dbReference>
<feature type="transmembrane region" description="Helical" evidence="3">
    <location>
        <begin position="269"/>
        <end position="288"/>
    </location>
</feature>
<keyword evidence="3" id="KW-0472">Membrane</keyword>
<organism evidence="5 6">
    <name type="scientific">Eiseniibacteriota bacterium</name>
    <dbReference type="NCBI Taxonomy" id="2212470"/>
    <lineage>
        <taxon>Bacteria</taxon>
        <taxon>Candidatus Eiseniibacteriota</taxon>
    </lineage>
</organism>
<dbReference type="SUPFAM" id="SSF55781">
    <property type="entry name" value="GAF domain-like"/>
    <property type="match status" value="1"/>
</dbReference>
<feature type="transmembrane region" description="Helical" evidence="3">
    <location>
        <begin position="146"/>
        <end position="164"/>
    </location>
</feature>
<proteinExistence type="predicted"/>
<feature type="transmembrane region" description="Helical" evidence="3">
    <location>
        <begin position="15"/>
        <end position="34"/>
    </location>
</feature>
<feature type="transmembrane region" description="Helical" evidence="3">
    <location>
        <begin position="41"/>
        <end position="61"/>
    </location>
</feature>
<keyword evidence="3" id="KW-0812">Transmembrane</keyword>
<dbReference type="InterPro" id="IPR036457">
    <property type="entry name" value="PPM-type-like_dom_sf"/>
</dbReference>
<comment type="caution">
    <text evidence="5">The sequence shown here is derived from an EMBL/GenBank/DDBJ whole genome shotgun (WGS) entry which is preliminary data.</text>
</comment>
<evidence type="ECO:0000313" key="6">
    <source>
        <dbReference type="Proteomes" id="UP000320184"/>
    </source>
</evidence>
<dbReference type="Gene3D" id="3.60.40.10">
    <property type="entry name" value="PPM-type phosphatase domain"/>
    <property type="match status" value="1"/>
</dbReference>
<dbReference type="SUPFAM" id="SSF81606">
    <property type="entry name" value="PP2C-like"/>
    <property type="match status" value="1"/>
</dbReference>
<feature type="transmembrane region" description="Helical" evidence="3">
    <location>
        <begin position="176"/>
        <end position="197"/>
    </location>
</feature>
<dbReference type="InterPro" id="IPR001932">
    <property type="entry name" value="PPM-type_phosphatase-like_dom"/>
</dbReference>
<evidence type="ECO:0000256" key="3">
    <source>
        <dbReference type="SAM" id="Phobius"/>
    </source>
</evidence>
<dbReference type="Proteomes" id="UP000320184">
    <property type="component" value="Unassembled WGS sequence"/>
</dbReference>
<accession>A0A538SIZ2</accession>
<evidence type="ECO:0000256" key="1">
    <source>
        <dbReference type="ARBA" id="ARBA00022801"/>
    </source>
</evidence>
<dbReference type="PANTHER" id="PTHR43156">
    <property type="entry name" value="STAGE II SPORULATION PROTEIN E-RELATED"/>
    <property type="match status" value="1"/>
</dbReference>
<dbReference type="PANTHER" id="PTHR43156:SF2">
    <property type="entry name" value="STAGE II SPORULATION PROTEIN E"/>
    <property type="match status" value="1"/>
</dbReference>
<feature type="compositionally biased region" description="Low complexity" evidence="2">
    <location>
        <begin position="315"/>
        <end position="333"/>
    </location>
</feature>
<evidence type="ECO:0000256" key="2">
    <source>
        <dbReference type="SAM" id="MobiDB-lite"/>
    </source>
</evidence>
<dbReference type="AlphaFoldDB" id="A0A538SIZ2"/>
<feature type="transmembrane region" description="Helical" evidence="3">
    <location>
        <begin position="73"/>
        <end position="93"/>
    </location>
</feature>
<name>A0A538SIZ2_UNCEI</name>
<keyword evidence="1" id="KW-0378">Hydrolase</keyword>
<dbReference type="GO" id="GO:0016791">
    <property type="term" value="F:phosphatase activity"/>
    <property type="evidence" value="ECO:0007669"/>
    <property type="project" value="TreeGrafter"/>
</dbReference>
<keyword evidence="3" id="KW-1133">Transmembrane helix</keyword>
<feature type="transmembrane region" description="Helical" evidence="3">
    <location>
        <begin position="105"/>
        <end position="126"/>
    </location>
</feature>
<evidence type="ECO:0000259" key="4">
    <source>
        <dbReference type="SMART" id="SM00331"/>
    </source>
</evidence>
<gene>
    <name evidence="5" type="ORF">E6K73_06130</name>
</gene>
<dbReference type="InterPro" id="IPR052016">
    <property type="entry name" value="Bact_Sigma-Reg"/>
</dbReference>